<dbReference type="PANTHER" id="PTHR43742">
    <property type="entry name" value="TRIMETHYLAMINE-N-OXIDE REDUCTASE"/>
    <property type="match status" value="1"/>
</dbReference>
<accession>A0AAW9EC17</accession>
<name>A0AAW9EC17_KLEAE</name>
<comment type="caution">
    <text evidence="4">The sequence shown here is derived from an EMBL/GenBank/DDBJ whole genome shotgun (WGS) entry which is preliminary data.</text>
</comment>
<evidence type="ECO:0000313" key="5">
    <source>
        <dbReference type="Proteomes" id="UP001279012"/>
    </source>
</evidence>
<keyword evidence="2" id="KW-0411">Iron-sulfur</keyword>
<sequence length="90" mass="10222">VKDSRYIRCWGNNPAVTMHAYFKNYNQARRNGARMVVIDPRFNETAAKADEWIPIIPGTDTALALGMIKLIIEENLTDKPFLRAHTGAVY</sequence>
<evidence type="ECO:0000259" key="3">
    <source>
        <dbReference type="Pfam" id="PF00384"/>
    </source>
</evidence>
<organism evidence="4 5">
    <name type="scientific">Klebsiella aerogenes</name>
    <name type="common">Enterobacter aerogenes</name>
    <dbReference type="NCBI Taxonomy" id="548"/>
    <lineage>
        <taxon>Bacteria</taxon>
        <taxon>Pseudomonadati</taxon>
        <taxon>Pseudomonadota</taxon>
        <taxon>Gammaproteobacteria</taxon>
        <taxon>Enterobacterales</taxon>
        <taxon>Enterobacteriaceae</taxon>
        <taxon>Klebsiella/Raoultella group</taxon>
        <taxon>Klebsiella</taxon>
    </lineage>
</organism>
<keyword evidence="1" id="KW-0408">Iron</keyword>
<dbReference type="GO" id="GO:0016491">
    <property type="term" value="F:oxidoreductase activity"/>
    <property type="evidence" value="ECO:0007669"/>
    <property type="project" value="InterPro"/>
</dbReference>
<evidence type="ECO:0000256" key="1">
    <source>
        <dbReference type="ARBA" id="ARBA00023004"/>
    </source>
</evidence>
<dbReference type="Gene3D" id="3.40.228.10">
    <property type="entry name" value="Dimethylsulfoxide Reductase, domain 2"/>
    <property type="match status" value="1"/>
</dbReference>
<gene>
    <name evidence="4" type="ORF">SJ059_28795</name>
</gene>
<protein>
    <submittedName>
        <fullName evidence="4">Molybdopterin-dependent oxidoreductase</fullName>
    </submittedName>
</protein>
<evidence type="ECO:0000256" key="2">
    <source>
        <dbReference type="ARBA" id="ARBA00023014"/>
    </source>
</evidence>
<dbReference type="EMBL" id="JAWZZT010000907">
    <property type="protein sequence ID" value="MDX7018423.1"/>
    <property type="molecule type" value="Genomic_DNA"/>
</dbReference>
<dbReference type="PANTHER" id="PTHR43742:SF6">
    <property type="entry name" value="OXIDOREDUCTASE YYAE-RELATED"/>
    <property type="match status" value="1"/>
</dbReference>
<dbReference type="Proteomes" id="UP001279012">
    <property type="component" value="Unassembled WGS sequence"/>
</dbReference>
<dbReference type="Pfam" id="PF00384">
    <property type="entry name" value="Molybdopterin"/>
    <property type="match status" value="1"/>
</dbReference>
<reference evidence="4" key="1">
    <citation type="submission" date="2023-11" db="EMBL/GenBank/DDBJ databases">
        <title>Detection of rare carbapenemases in Enterobacterales - comparison of two colorimetric and two CIM-based carbapenemase assays.</title>
        <authorList>
            <person name="Schaffarczyk L."/>
            <person name="Noster J."/>
            <person name="Stelzer Y."/>
            <person name="Sattler J."/>
            <person name="Gatermann S."/>
            <person name="Hamprecht A."/>
        </authorList>
    </citation>
    <scope>NUCLEOTIDE SEQUENCE</scope>
    <source>
        <strain evidence="4">CIM-Cont-037</strain>
    </source>
</reference>
<dbReference type="InterPro" id="IPR050612">
    <property type="entry name" value="Prok_Mopterin_Oxidored"/>
</dbReference>
<feature type="domain" description="Molybdopterin oxidoreductase" evidence="3">
    <location>
        <begin position="2"/>
        <end position="80"/>
    </location>
</feature>
<dbReference type="AlphaFoldDB" id="A0AAW9EC17"/>
<dbReference type="GO" id="GO:0051536">
    <property type="term" value="F:iron-sulfur cluster binding"/>
    <property type="evidence" value="ECO:0007669"/>
    <property type="project" value="UniProtKB-KW"/>
</dbReference>
<dbReference type="SUPFAM" id="SSF53706">
    <property type="entry name" value="Formate dehydrogenase/DMSO reductase, domains 1-3"/>
    <property type="match status" value="1"/>
</dbReference>
<evidence type="ECO:0000313" key="4">
    <source>
        <dbReference type="EMBL" id="MDX7018423.1"/>
    </source>
</evidence>
<proteinExistence type="predicted"/>
<feature type="non-terminal residue" evidence="4">
    <location>
        <position position="90"/>
    </location>
</feature>
<feature type="non-terminal residue" evidence="4">
    <location>
        <position position="1"/>
    </location>
</feature>
<dbReference type="InterPro" id="IPR006656">
    <property type="entry name" value="Mopterin_OxRdtase"/>
</dbReference>
<keyword evidence="2" id="KW-0479">Metal-binding</keyword>